<accession>A0A7S2A827</accession>
<protein>
    <submittedName>
        <fullName evidence="1">Uncharacterized protein</fullName>
    </submittedName>
</protein>
<sequence>MAYDEWGIHLKSDSLTVNATSDDSNTGIQLGFVMLVGQALQQRYDVEIMGGDCKASVVPEEVVMSLPVQSDVSATSGGFVSEYKQMKTTFEMDPTKITGSNLWVDTSTNMDNTQGNATFCARTLLYYDNNTPNDTTDDVLVSFFNAVFLLDVDLSGKSFVLTAATEALENEDAGSTTIENEYQVQACFCIEGYDCIDDQDSVALVQNSEVHICLKPESADTEIATFWMEMNQESNPSDLLPLEIVADGEGLLLTSIESDPSDDVIKITSRLLGTFFLLDLSPLPAITVTGRADLVFKSSGGLRHLAQDVQNSTQGSRKAQGHTFGHSVINARRATESDGTPANSNAAFEMTINIARASDDVDANNDDEDAAHPDEKVNIKSGQAESAAFTLSKGLSLTVAAALFVAIQG</sequence>
<dbReference type="AlphaFoldDB" id="A0A7S2A827"/>
<proteinExistence type="predicted"/>
<reference evidence="1" key="1">
    <citation type="submission" date="2021-01" db="EMBL/GenBank/DDBJ databases">
        <authorList>
            <person name="Corre E."/>
            <person name="Pelletier E."/>
            <person name="Niang G."/>
            <person name="Scheremetjew M."/>
            <person name="Finn R."/>
            <person name="Kale V."/>
            <person name="Holt S."/>
            <person name="Cochrane G."/>
            <person name="Meng A."/>
            <person name="Brown T."/>
            <person name="Cohen L."/>
        </authorList>
    </citation>
    <scope>NUCLEOTIDE SEQUENCE</scope>
    <source>
        <strain evidence="1">Grunow 1884</strain>
    </source>
</reference>
<organism evidence="1">
    <name type="scientific">Trieres chinensis</name>
    <name type="common">Marine centric diatom</name>
    <name type="synonym">Odontella sinensis</name>
    <dbReference type="NCBI Taxonomy" id="1514140"/>
    <lineage>
        <taxon>Eukaryota</taxon>
        <taxon>Sar</taxon>
        <taxon>Stramenopiles</taxon>
        <taxon>Ochrophyta</taxon>
        <taxon>Bacillariophyta</taxon>
        <taxon>Mediophyceae</taxon>
        <taxon>Biddulphiophycidae</taxon>
        <taxon>Eupodiscales</taxon>
        <taxon>Parodontellaceae</taxon>
        <taxon>Trieres</taxon>
    </lineage>
</organism>
<gene>
    <name evidence="1" type="ORF">OSIN01602_LOCUS21056</name>
</gene>
<evidence type="ECO:0000313" key="1">
    <source>
        <dbReference type="EMBL" id="CAD9360754.1"/>
    </source>
</evidence>
<dbReference type="EMBL" id="HBGO01036387">
    <property type="protein sequence ID" value="CAD9360754.1"/>
    <property type="molecule type" value="Transcribed_RNA"/>
</dbReference>
<name>A0A7S2A827_TRICV</name>